<comment type="caution">
    <text evidence="1">The sequence shown here is derived from an EMBL/GenBank/DDBJ whole genome shotgun (WGS) entry which is preliminary data.</text>
</comment>
<sequence>MNKQQYLNTPEVAEFINFLANIISGDISLNHKYFDRKIRKNLEFKSLYCGFEQYHWNNSNYETNKLDINLLVEKFESSNSKHSFFQACTDTLYWGAGNTDKLKLFTSNKEWLDNLDDVQENITEALSLLTSNHVDVKDFGTKYRSNAGFTKIYAFIKPDAFIIYDSRVAAALAYLIILFCQQTQRVEIPEYLQIKLAKGQGNSNRLPEIAGTELKFKEWGSNHKAHAISNVWANWIITEAFNKANNVSCNKFNNIREIEAALFMIGYDFPSLTSNKRVENQPHKITQIQKQNITADQVRLYTLNLITDHLKNSTSFEFTSSEIKKSLGGDLTAICSALKMLEFFKKAKINLAVISSPRKGLGRVTYLATKAV</sequence>
<organism evidence="1 2">
    <name type="scientific">Thalassotalea profundi</name>
    <dbReference type="NCBI Taxonomy" id="2036687"/>
    <lineage>
        <taxon>Bacteria</taxon>
        <taxon>Pseudomonadati</taxon>
        <taxon>Pseudomonadota</taxon>
        <taxon>Gammaproteobacteria</taxon>
        <taxon>Alteromonadales</taxon>
        <taxon>Colwelliaceae</taxon>
        <taxon>Thalassotalea</taxon>
    </lineage>
</organism>
<accession>A0ABQ3J7C7</accession>
<keyword evidence="2" id="KW-1185">Reference proteome</keyword>
<evidence type="ECO:0000313" key="1">
    <source>
        <dbReference type="EMBL" id="GHF02676.1"/>
    </source>
</evidence>
<gene>
    <name evidence="1" type="ORF">GCM10011501_35040</name>
</gene>
<evidence type="ECO:0008006" key="3">
    <source>
        <dbReference type="Google" id="ProtNLM"/>
    </source>
</evidence>
<reference evidence="2" key="1">
    <citation type="journal article" date="2019" name="Int. J. Syst. Evol. Microbiol.">
        <title>The Global Catalogue of Microorganisms (GCM) 10K type strain sequencing project: providing services to taxonomists for standard genome sequencing and annotation.</title>
        <authorList>
            <consortium name="The Broad Institute Genomics Platform"/>
            <consortium name="The Broad Institute Genome Sequencing Center for Infectious Disease"/>
            <person name="Wu L."/>
            <person name="Ma J."/>
        </authorList>
    </citation>
    <scope>NUCLEOTIDE SEQUENCE [LARGE SCALE GENOMIC DNA]</scope>
    <source>
        <strain evidence="2">CGMCC 1.15922</strain>
    </source>
</reference>
<dbReference type="RefSeq" id="WP_189379631.1">
    <property type="nucleotide sequence ID" value="NZ_BNAH01000021.1"/>
</dbReference>
<protein>
    <recommendedName>
        <fullName evidence="3">DUF3987 domain-containing protein</fullName>
    </recommendedName>
</protein>
<dbReference type="EMBL" id="BNAH01000021">
    <property type="protein sequence ID" value="GHF02676.1"/>
    <property type="molecule type" value="Genomic_DNA"/>
</dbReference>
<dbReference type="Proteomes" id="UP000626370">
    <property type="component" value="Unassembled WGS sequence"/>
</dbReference>
<evidence type="ECO:0000313" key="2">
    <source>
        <dbReference type="Proteomes" id="UP000626370"/>
    </source>
</evidence>
<name>A0ABQ3J7C7_9GAMM</name>
<proteinExistence type="predicted"/>